<keyword evidence="1 3" id="KW-0378">Hydrolase</keyword>
<sequence>MFGNANDVAKLAQTYAWGGRYGNQQLFNKDIMADWTRCQFCPDNRRALAFDRPAANPTVNSAKSASPSSYGHTGFTGTYFWVDPKEELVVVLLANRVHPTRNNNKLSELSVRSALLQLAIEAVKK</sequence>
<evidence type="ECO:0000256" key="1">
    <source>
        <dbReference type="ARBA" id="ARBA00022801"/>
    </source>
</evidence>
<dbReference type="Pfam" id="PF00144">
    <property type="entry name" value="Beta-lactamase"/>
    <property type="match status" value="1"/>
</dbReference>
<evidence type="ECO:0000313" key="3">
    <source>
        <dbReference type="EMBL" id="MFC7668127.1"/>
    </source>
</evidence>
<protein>
    <submittedName>
        <fullName evidence="3">Serine hydrolase</fullName>
    </submittedName>
</protein>
<dbReference type="PANTHER" id="PTHR43283:SF11">
    <property type="entry name" value="BETA-LACTAMASE-RELATED DOMAIN-CONTAINING PROTEIN"/>
    <property type="match status" value="1"/>
</dbReference>
<dbReference type="InterPro" id="IPR012338">
    <property type="entry name" value="Beta-lactam/transpept-like"/>
</dbReference>
<name>A0ABW2U5D9_9BACT</name>
<dbReference type="GO" id="GO:0016787">
    <property type="term" value="F:hydrolase activity"/>
    <property type="evidence" value="ECO:0007669"/>
    <property type="project" value="UniProtKB-KW"/>
</dbReference>
<reference evidence="4" key="1">
    <citation type="journal article" date="2019" name="Int. J. Syst. Evol. Microbiol.">
        <title>The Global Catalogue of Microorganisms (GCM) 10K type strain sequencing project: providing services to taxonomists for standard genome sequencing and annotation.</title>
        <authorList>
            <consortium name="The Broad Institute Genomics Platform"/>
            <consortium name="The Broad Institute Genome Sequencing Center for Infectious Disease"/>
            <person name="Wu L."/>
            <person name="Ma J."/>
        </authorList>
    </citation>
    <scope>NUCLEOTIDE SEQUENCE [LARGE SCALE GENOMIC DNA]</scope>
    <source>
        <strain evidence="4">JCM 19635</strain>
    </source>
</reference>
<dbReference type="Gene3D" id="3.40.710.10">
    <property type="entry name" value="DD-peptidase/beta-lactamase superfamily"/>
    <property type="match status" value="1"/>
</dbReference>
<dbReference type="InterPro" id="IPR001466">
    <property type="entry name" value="Beta-lactam-related"/>
</dbReference>
<accession>A0ABW2U5D9</accession>
<dbReference type="Proteomes" id="UP001596513">
    <property type="component" value="Unassembled WGS sequence"/>
</dbReference>
<organism evidence="3 4">
    <name type="scientific">Hymenobacter humi</name>
    <dbReference type="NCBI Taxonomy" id="1411620"/>
    <lineage>
        <taxon>Bacteria</taxon>
        <taxon>Pseudomonadati</taxon>
        <taxon>Bacteroidota</taxon>
        <taxon>Cytophagia</taxon>
        <taxon>Cytophagales</taxon>
        <taxon>Hymenobacteraceae</taxon>
        <taxon>Hymenobacter</taxon>
    </lineage>
</organism>
<evidence type="ECO:0000313" key="4">
    <source>
        <dbReference type="Proteomes" id="UP001596513"/>
    </source>
</evidence>
<evidence type="ECO:0000259" key="2">
    <source>
        <dbReference type="Pfam" id="PF00144"/>
    </source>
</evidence>
<dbReference type="RefSeq" id="WP_380206003.1">
    <property type="nucleotide sequence ID" value="NZ_JBHTEK010000001.1"/>
</dbReference>
<dbReference type="SUPFAM" id="SSF56601">
    <property type="entry name" value="beta-lactamase/transpeptidase-like"/>
    <property type="match status" value="1"/>
</dbReference>
<proteinExistence type="predicted"/>
<comment type="caution">
    <text evidence="3">The sequence shown here is derived from an EMBL/GenBank/DDBJ whole genome shotgun (WGS) entry which is preliminary data.</text>
</comment>
<dbReference type="EMBL" id="JBHTEK010000001">
    <property type="protein sequence ID" value="MFC7668127.1"/>
    <property type="molecule type" value="Genomic_DNA"/>
</dbReference>
<keyword evidence="4" id="KW-1185">Reference proteome</keyword>
<feature type="domain" description="Beta-lactamase-related" evidence="2">
    <location>
        <begin position="2"/>
        <end position="104"/>
    </location>
</feature>
<dbReference type="PANTHER" id="PTHR43283">
    <property type="entry name" value="BETA-LACTAMASE-RELATED"/>
    <property type="match status" value="1"/>
</dbReference>
<gene>
    <name evidence="3" type="ORF">ACFQT0_12585</name>
</gene>
<dbReference type="InterPro" id="IPR050789">
    <property type="entry name" value="Diverse_Enzym_Activities"/>
</dbReference>